<keyword evidence="3" id="KW-0597">Phosphoprotein</keyword>
<dbReference type="PANTHER" id="PTHR43771:SF1">
    <property type="entry name" value="PHOSPHOMANNOMUTASE"/>
    <property type="match status" value="1"/>
</dbReference>
<dbReference type="PANTHER" id="PTHR43771">
    <property type="entry name" value="PHOSPHOMANNOMUTASE"/>
    <property type="match status" value="1"/>
</dbReference>
<dbReference type="Pfam" id="PF02880">
    <property type="entry name" value="PGM_PMM_III"/>
    <property type="match status" value="1"/>
</dbReference>
<evidence type="ECO:0000259" key="9">
    <source>
        <dbReference type="Pfam" id="PF02879"/>
    </source>
</evidence>
<dbReference type="InterPro" id="IPR005843">
    <property type="entry name" value="A-D-PHexomutase_C"/>
</dbReference>
<organism evidence="11">
    <name type="scientific">Fervidicoccus fontis</name>
    <dbReference type="NCBI Taxonomy" id="683846"/>
    <lineage>
        <taxon>Archaea</taxon>
        <taxon>Thermoproteota</taxon>
        <taxon>Thermoprotei</taxon>
        <taxon>Fervidicoccales</taxon>
        <taxon>Fervidicoccaceae</taxon>
        <taxon>Fervidicoccus</taxon>
    </lineage>
</organism>
<feature type="domain" description="Alpha-D-phosphohexomutase alpha/beta/alpha" evidence="9">
    <location>
        <begin position="156"/>
        <end position="255"/>
    </location>
</feature>
<dbReference type="Gene3D" id="3.30.310.50">
    <property type="entry name" value="Alpha-D-phosphohexomutase, C-terminal domain"/>
    <property type="match status" value="1"/>
</dbReference>
<dbReference type="InterPro" id="IPR005841">
    <property type="entry name" value="Alpha-D-phosphohexomutase_SF"/>
</dbReference>
<dbReference type="Pfam" id="PF02879">
    <property type="entry name" value="PGM_PMM_II"/>
    <property type="match status" value="1"/>
</dbReference>
<dbReference type="InterPro" id="IPR005844">
    <property type="entry name" value="A-D-PHexomutase_a/b/a-I"/>
</dbReference>
<evidence type="ECO:0000259" key="8">
    <source>
        <dbReference type="Pfam" id="PF02878"/>
    </source>
</evidence>
<evidence type="ECO:0000313" key="11">
    <source>
        <dbReference type="EMBL" id="HHQ80372.1"/>
    </source>
</evidence>
<name>A0A7J3ZKE8_9CREN</name>
<evidence type="ECO:0000256" key="4">
    <source>
        <dbReference type="ARBA" id="ARBA00022723"/>
    </source>
</evidence>
<evidence type="ECO:0000256" key="5">
    <source>
        <dbReference type="ARBA" id="ARBA00022842"/>
    </source>
</evidence>
<comment type="cofactor">
    <cofactor evidence="1">
        <name>Mg(2+)</name>
        <dbReference type="ChEBI" id="CHEBI:18420"/>
    </cofactor>
</comment>
<comment type="caution">
    <text evidence="11">The sequence shown here is derived from an EMBL/GenBank/DDBJ whole genome shotgun (WGS) entry which is preliminary data.</text>
</comment>
<dbReference type="Pfam" id="PF00408">
    <property type="entry name" value="PGM_PMM_IV"/>
    <property type="match status" value="1"/>
</dbReference>
<dbReference type="InterPro" id="IPR036900">
    <property type="entry name" value="A-D-PHexomutase_C_sf"/>
</dbReference>
<dbReference type="PRINTS" id="PR00509">
    <property type="entry name" value="PGMPMM"/>
</dbReference>
<dbReference type="EMBL" id="DRZC01000033">
    <property type="protein sequence ID" value="HHQ80372.1"/>
    <property type="molecule type" value="Genomic_DNA"/>
</dbReference>
<feature type="domain" description="Alpha-D-phosphohexomutase alpha/beta/alpha" evidence="8">
    <location>
        <begin position="6"/>
        <end position="134"/>
    </location>
</feature>
<evidence type="ECO:0000256" key="2">
    <source>
        <dbReference type="ARBA" id="ARBA00010231"/>
    </source>
</evidence>
<keyword evidence="6" id="KW-0413">Isomerase</keyword>
<keyword evidence="4" id="KW-0479">Metal-binding</keyword>
<feature type="domain" description="Alpha-D-phosphohexomutase alpha/beta/alpha" evidence="10">
    <location>
        <begin position="263"/>
        <end position="365"/>
    </location>
</feature>
<gene>
    <name evidence="11" type="ORF">ENM78_02770</name>
</gene>
<dbReference type="InterPro" id="IPR005846">
    <property type="entry name" value="A-D-PHexomutase_a/b/a-III"/>
</dbReference>
<comment type="similarity">
    <text evidence="2">Belongs to the phosphohexose mutase family.</text>
</comment>
<evidence type="ECO:0000259" key="7">
    <source>
        <dbReference type="Pfam" id="PF00408"/>
    </source>
</evidence>
<evidence type="ECO:0000256" key="6">
    <source>
        <dbReference type="ARBA" id="ARBA00023235"/>
    </source>
</evidence>
<feature type="domain" description="Alpha-D-phosphohexomutase C-terminal" evidence="7">
    <location>
        <begin position="400"/>
        <end position="451"/>
    </location>
</feature>
<reference evidence="11" key="1">
    <citation type="journal article" date="2020" name="mSystems">
        <title>Genome- and Community-Level Interaction Insights into Carbon Utilization and Element Cycling Functions of Hydrothermarchaeota in Hydrothermal Sediment.</title>
        <authorList>
            <person name="Zhou Z."/>
            <person name="Liu Y."/>
            <person name="Xu W."/>
            <person name="Pan J."/>
            <person name="Luo Z.H."/>
            <person name="Li M."/>
        </authorList>
    </citation>
    <scope>NUCLEOTIDE SEQUENCE [LARGE SCALE GENOMIC DNA]</scope>
    <source>
        <strain evidence="11">SpSt-1116</strain>
    </source>
</reference>
<dbReference type="GO" id="GO:0016868">
    <property type="term" value="F:intramolecular phosphotransferase activity"/>
    <property type="evidence" value="ECO:0007669"/>
    <property type="project" value="InterPro"/>
</dbReference>
<dbReference type="InterPro" id="IPR016055">
    <property type="entry name" value="A-D-PHexomutase_a/b/a-I/II/III"/>
</dbReference>
<evidence type="ECO:0000259" key="10">
    <source>
        <dbReference type="Pfam" id="PF02880"/>
    </source>
</evidence>
<protein>
    <submittedName>
        <fullName evidence="11">Phosphoglucomutase</fullName>
    </submittedName>
</protein>
<sequence length="474" mass="52570">MERAGRRLFGTSGIRGPYPSVVNPNLAYRIGLALARLLGGKGIVNVGYDVRSTSTLLALSLSAGLMAGGISVRALGLVPTPVLAYSVREYRASAGAMITASHNPPGDNGIKLFDEMGMEFVRSLEEKVEELFYDVESPKEWSSVGEYEVITDARSRYLADLVERLEGTREKVVLESTVIVDCANSVSSMYTPHVLRALGFKVITTNCNMDPHFTGRHPEPRQDVLEEFQPLLADLGAKMLLAHDGDADRLSVLTPKRGFVRQDYLIALFSLYKLREKRGVVIVSVDVGNSVKQVVEENGGRIVWARLGKIHEKLKEHPSAILAAEPWKLIDPGWGFWTDGIYQAALLAKIVIEEGRELDGLLDGIPPFYWSRGSIEIASNQEKEVLFEALKNELLAKYGDSARVLDIDGVRFDFDDNTWALVRPSGTESKLRFYIESPCKERLKELEETIVSYVKGIAWMLEVKLGKIVVNRGA</sequence>
<accession>A0A7J3ZKE8</accession>
<dbReference type="Pfam" id="PF02878">
    <property type="entry name" value="PGM_PMM_I"/>
    <property type="match status" value="1"/>
</dbReference>
<dbReference type="InterPro" id="IPR005845">
    <property type="entry name" value="A-D-PHexomutase_a/b/a-II"/>
</dbReference>
<dbReference type="GO" id="GO:0046872">
    <property type="term" value="F:metal ion binding"/>
    <property type="evidence" value="ECO:0007669"/>
    <property type="project" value="UniProtKB-KW"/>
</dbReference>
<keyword evidence="5" id="KW-0460">Magnesium</keyword>
<proteinExistence type="inferred from homology"/>
<dbReference type="SUPFAM" id="SSF53738">
    <property type="entry name" value="Phosphoglucomutase, first 3 domains"/>
    <property type="match status" value="3"/>
</dbReference>
<evidence type="ECO:0000256" key="1">
    <source>
        <dbReference type="ARBA" id="ARBA00001946"/>
    </source>
</evidence>
<dbReference type="Gene3D" id="3.40.120.10">
    <property type="entry name" value="Alpha-D-Glucose-1,6-Bisphosphate, subunit A, domain 3"/>
    <property type="match status" value="3"/>
</dbReference>
<dbReference type="AlphaFoldDB" id="A0A7J3ZKE8"/>
<evidence type="ECO:0000256" key="3">
    <source>
        <dbReference type="ARBA" id="ARBA00022553"/>
    </source>
</evidence>
<dbReference type="GO" id="GO:0005975">
    <property type="term" value="P:carbohydrate metabolic process"/>
    <property type="evidence" value="ECO:0007669"/>
    <property type="project" value="InterPro"/>
</dbReference>
<dbReference type="SUPFAM" id="SSF55957">
    <property type="entry name" value="Phosphoglucomutase, C-terminal domain"/>
    <property type="match status" value="1"/>
</dbReference>